<dbReference type="EMBL" id="JOJP01000001">
    <property type="protein sequence ID" value="KEI71209.1"/>
    <property type="molecule type" value="Genomic_DNA"/>
</dbReference>
<gene>
    <name evidence="2" type="ORF">GV64_11060</name>
</gene>
<organism evidence="2 3">
    <name type="scientific">Endozoicomonas elysicola</name>
    <dbReference type="NCBI Taxonomy" id="305900"/>
    <lineage>
        <taxon>Bacteria</taxon>
        <taxon>Pseudomonadati</taxon>
        <taxon>Pseudomonadota</taxon>
        <taxon>Gammaproteobacteria</taxon>
        <taxon>Oceanospirillales</taxon>
        <taxon>Endozoicomonadaceae</taxon>
        <taxon>Endozoicomonas</taxon>
    </lineage>
</organism>
<keyword evidence="3" id="KW-1185">Reference proteome</keyword>
<comment type="caution">
    <text evidence="2">The sequence shown here is derived from an EMBL/GenBank/DDBJ whole genome shotgun (WGS) entry which is preliminary data.</text>
</comment>
<evidence type="ECO:0000256" key="1">
    <source>
        <dbReference type="SAM" id="Phobius"/>
    </source>
</evidence>
<reference evidence="2 3" key="1">
    <citation type="submission" date="2014-06" db="EMBL/GenBank/DDBJ databases">
        <title>Whole Genome Sequences of Three Symbiotic Endozoicomonas Bacteria.</title>
        <authorList>
            <person name="Neave M.J."/>
            <person name="Apprill A."/>
            <person name="Voolstra C.R."/>
        </authorList>
    </citation>
    <scope>NUCLEOTIDE SEQUENCE [LARGE SCALE GENOMIC DNA]</scope>
    <source>
        <strain evidence="2 3">DSM 22380</strain>
    </source>
</reference>
<evidence type="ECO:0000313" key="3">
    <source>
        <dbReference type="Proteomes" id="UP000027997"/>
    </source>
</evidence>
<evidence type="ECO:0000313" key="2">
    <source>
        <dbReference type="EMBL" id="KEI71209.1"/>
    </source>
</evidence>
<dbReference type="AlphaFoldDB" id="A0A081KAN3"/>
<sequence length="99" mass="11464">MPATGYGFVATCQGFLATVPCSPVFIISRCFLSFCLIKEGIKREMLRNNEPQFYFYGLFDMPQIVLSARRLCVVPVFTLKDRICLSGRLYQDPCFQRYR</sequence>
<proteinExistence type="predicted"/>
<protein>
    <submittedName>
        <fullName evidence="2">Uncharacterized protein</fullName>
    </submittedName>
</protein>
<accession>A0A081KAN3</accession>
<feature type="transmembrane region" description="Helical" evidence="1">
    <location>
        <begin position="15"/>
        <end position="37"/>
    </location>
</feature>
<dbReference type="Proteomes" id="UP000027997">
    <property type="component" value="Unassembled WGS sequence"/>
</dbReference>
<keyword evidence="1" id="KW-0472">Membrane</keyword>
<name>A0A081KAN3_9GAMM</name>
<keyword evidence="1" id="KW-0812">Transmembrane</keyword>
<keyword evidence="1" id="KW-1133">Transmembrane helix</keyword>